<dbReference type="PANTHER" id="PTHR18964">
    <property type="entry name" value="ROK (REPRESSOR, ORF, KINASE) FAMILY"/>
    <property type="match status" value="1"/>
</dbReference>
<dbReference type="EMBL" id="JABWGN010000002">
    <property type="protein sequence ID" value="NUW30862.1"/>
    <property type="molecule type" value="Genomic_DNA"/>
</dbReference>
<accession>A0A7Y6I367</accession>
<dbReference type="AlphaFoldDB" id="A0A7Y6I367"/>
<dbReference type="InterPro" id="IPR000600">
    <property type="entry name" value="ROK"/>
</dbReference>
<organism evidence="2 3">
    <name type="scientific">Nonomuraea montanisoli</name>
    <dbReference type="NCBI Taxonomy" id="2741721"/>
    <lineage>
        <taxon>Bacteria</taxon>
        <taxon>Bacillati</taxon>
        <taxon>Actinomycetota</taxon>
        <taxon>Actinomycetes</taxon>
        <taxon>Streptosporangiales</taxon>
        <taxon>Streptosporangiaceae</taxon>
        <taxon>Nonomuraea</taxon>
    </lineage>
</organism>
<evidence type="ECO:0000313" key="2">
    <source>
        <dbReference type="EMBL" id="NUW30862.1"/>
    </source>
</evidence>
<sequence>MNTSADPAAIGIDLGATHIRAAIVAADGTVSSVVRHALPADAAARRQAAANVALHLLARHPDRWIHAIGLAVAGTIADGVLTSSTNLGMQAVDYRSEIHAATGRATTVLNDAHAAATAEARLVDGARTATILMVTVGTGIGGGLVINGALHTGTGDAGEIGHVVVDPGGPSCGCGRRGCWEQVAGGLALDAAASDEARADPGGRIAAIAGDRHPGAADLARAAAEGDSAAMGVVARHAGLFAAGLDNVCAVVAPHVLILGGGIMARPGPIRDAYLAATRTLRWHQGDVRPANLGDNAGMIGAAQAAWDNSRCRAGG</sequence>
<comment type="caution">
    <text evidence="2">The sequence shown here is derived from an EMBL/GenBank/DDBJ whole genome shotgun (WGS) entry which is preliminary data.</text>
</comment>
<proteinExistence type="inferred from homology"/>
<dbReference type="RefSeq" id="WP_175588304.1">
    <property type="nucleotide sequence ID" value="NZ_JABWGN010000002.1"/>
</dbReference>
<dbReference type="InterPro" id="IPR049874">
    <property type="entry name" value="ROK_cs"/>
</dbReference>
<gene>
    <name evidence="2" type="ORF">HTZ77_05450</name>
</gene>
<dbReference type="InterPro" id="IPR043129">
    <property type="entry name" value="ATPase_NBD"/>
</dbReference>
<dbReference type="Proteomes" id="UP000586042">
    <property type="component" value="Unassembled WGS sequence"/>
</dbReference>
<dbReference type="Gene3D" id="3.30.420.40">
    <property type="match status" value="2"/>
</dbReference>
<protein>
    <submittedName>
        <fullName evidence="2">ROK family protein</fullName>
    </submittedName>
</protein>
<comment type="similarity">
    <text evidence="1">Belongs to the ROK (NagC/XylR) family.</text>
</comment>
<evidence type="ECO:0000313" key="3">
    <source>
        <dbReference type="Proteomes" id="UP000586042"/>
    </source>
</evidence>
<name>A0A7Y6I367_9ACTN</name>
<keyword evidence="3" id="KW-1185">Reference proteome</keyword>
<evidence type="ECO:0000256" key="1">
    <source>
        <dbReference type="ARBA" id="ARBA00006479"/>
    </source>
</evidence>
<dbReference type="SUPFAM" id="SSF53067">
    <property type="entry name" value="Actin-like ATPase domain"/>
    <property type="match status" value="1"/>
</dbReference>
<reference evidence="2 3" key="1">
    <citation type="submission" date="2020-06" db="EMBL/GenBank/DDBJ databases">
        <title>Nonomuraea sp. SMC257, a novel actinomycete isolated from soil.</title>
        <authorList>
            <person name="Chanama M."/>
        </authorList>
    </citation>
    <scope>NUCLEOTIDE SEQUENCE [LARGE SCALE GENOMIC DNA]</scope>
    <source>
        <strain evidence="2 3">SMC257</strain>
    </source>
</reference>
<dbReference type="PROSITE" id="PS01125">
    <property type="entry name" value="ROK"/>
    <property type="match status" value="1"/>
</dbReference>
<dbReference type="Pfam" id="PF00480">
    <property type="entry name" value="ROK"/>
    <property type="match status" value="1"/>
</dbReference>
<dbReference type="PANTHER" id="PTHR18964:SF169">
    <property type="entry name" value="N-ACETYLMANNOSAMINE KINASE"/>
    <property type="match status" value="1"/>
</dbReference>